<dbReference type="InterPro" id="IPR029479">
    <property type="entry name" value="Nitroreductase"/>
</dbReference>
<comment type="caution">
    <text evidence="2">The sequence shown here is derived from an EMBL/GenBank/DDBJ whole genome shotgun (WGS) entry which is preliminary data.</text>
</comment>
<protein>
    <submittedName>
        <fullName evidence="2">Nitroreductase family protein</fullName>
    </submittedName>
</protein>
<dbReference type="Pfam" id="PF00881">
    <property type="entry name" value="Nitroreductase"/>
    <property type="match status" value="1"/>
</dbReference>
<gene>
    <name evidence="2" type="ORF">GCM10009547_43080</name>
</gene>
<accession>A0ABN1H9J3</accession>
<dbReference type="PANTHER" id="PTHR23026">
    <property type="entry name" value="NADPH NITROREDUCTASE"/>
    <property type="match status" value="1"/>
</dbReference>
<sequence length="218" mass="24509">MRKLKPDPVPRELLEELITAATYAPSGGNEQTFSFVVVTDRAQIARLAPAWREVVSWYVSTQTPPEHMDDRKWTGHLAALKYQADHFDEVPALIVACYNMSGPVKRMMRTLDKQRAGMRAVGPRRALIATRNVLKMLRTGEAASIYPAVQNLLLMARARGLGACLTTWHPLFEPELRAILGVPRSVRVYALVPIGYPAGRCGPVSRRPATELIHWERW</sequence>
<dbReference type="SUPFAM" id="SSF55469">
    <property type="entry name" value="FMN-dependent nitroreductase-like"/>
    <property type="match status" value="1"/>
</dbReference>
<evidence type="ECO:0000259" key="1">
    <source>
        <dbReference type="Pfam" id="PF00881"/>
    </source>
</evidence>
<dbReference type="EMBL" id="BAAAHE010000047">
    <property type="protein sequence ID" value="GAA0634441.1"/>
    <property type="molecule type" value="Genomic_DNA"/>
</dbReference>
<evidence type="ECO:0000313" key="3">
    <source>
        <dbReference type="Proteomes" id="UP001500957"/>
    </source>
</evidence>
<name>A0ABN1H9J3_9ACTN</name>
<keyword evidence="3" id="KW-1185">Reference proteome</keyword>
<reference evidence="2 3" key="1">
    <citation type="journal article" date="2019" name="Int. J. Syst. Evol. Microbiol.">
        <title>The Global Catalogue of Microorganisms (GCM) 10K type strain sequencing project: providing services to taxonomists for standard genome sequencing and annotation.</title>
        <authorList>
            <consortium name="The Broad Institute Genomics Platform"/>
            <consortium name="The Broad Institute Genome Sequencing Center for Infectious Disease"/>
            <person name="Wu L."/>
            <person name="Ma J."/>
        </authorList>
    </citation>
    <scope>NUCLEOTIDE SEQUENCE [LARGE SCALE GENOMIC DNA]</scope>
    <source>
        <strain evidence="2 3">JCM 10671</strain>
    </source>
</reference>
<dbReference type="Proteomes" id="UP001500957">
    <property type="component" value="Unassembled WGS sequence"/>
</dbReference>
<dbReference type="InterPro" id="IPR050627">
    <property type="entry name" value="Nitroreductase/BluB"/>
</dbReference>
<dbReference type="PANTHER" id="PTHR23026:SF123">
    <property type="entry name" value="NAD(P)H NITROREDUCTASE RV3131-RELATED"/>
    <property type="match status" value="1"/>
</dbReference>
<dbReference type="Gene3D" id="3.40.109.10">
    <property type="entry name" value="NADH Oxidase"/>
    <property type="match status" value="1"/>
</dbReference>
<proteinExistence type="predicted"/>
<dbReference type="InterPro" id="IPR000415">
    <property type="entry name" value="Nitroreductase-like"/>
</dbReference>
<feature type="domain" description="Nitroreductase" evidence="1">
    <location>
        <begin position="2"/>
        <end position="196"/>
    </location>
</feature>
<dbReference type="CDD" id="cd02062">
    <property type="entry name" value="Nitro_FMN_reductase"/>
    <property type="match status" value="1"/>
</dbReference>
<evidence type="ECO:0000313" key="2">
    <source>
        <dbReference type="EMBL" id="GAA0634441.1"/>
    </source>
</evidence>
<organism evidence="2 3">
    <name type="scientific">Sporichthya brevicatena</name>
    <dbReference type="NCBI Taxonomy" id="171442"/>
    <lineage>
        <taxon>Bacteria</taxon>
        <taxon>Bacillati</taxon>
        <taxon>Actinomycetota</taxon>
        <taxon>Actinomycetes</taxon>
        <taxon>Sporichthyales</taxon>
        <taxon>Sporichthyaceae</taxon>
        <taxon>Sporichthya</taxon>
    </lineage>
</organism>